<evidence type="ECO:0000313" key="1">
    <source>
        <dbReference type="EMBL" id="MEI5986052.1"/>
    </source>
</evidence>
<comment type="caution">
    <text evidence="1">The sequence shown here is derived from an EMBL/GenBank/DDBJ whole genome shotgun (WGS) entry which is preliminary data.</text>
</comment>
<dbReference type="Proteomes" id="UP001363035">
    <property type="component" value="Unassembled WGS sequence"/>
</dbReference>
<feature type="non-terminal residue" evidence="1">
    <location>
        <position position="1"/>
    </location>
</feature>
<accession>A0ABU8I965</accession>
<reference evidence="1 2" key="1">
    <citation type="submission" date="2024-01" db="EMBL/GenBank/DDBJ databases">
        <title>Sphingobacterium tenebrionis sp. nov., a novel endophyte isolated from tenebrio molitor intestines.</title>
        <authorList>
            <person name="Zhang C."/>
        </authorList>
    </citation>
    <scope>NUCLEOTIDE SEQUENCE [LARGE SCALE GENOMIC DNA]</scope>
    <source>
        <strain evidence="1 2">PU5-4</strain>
    </source>
</reference>
<keyword evidence="2" id="KW-1185">Reference proteome</keyword>
<proteinExistence type="predicted"/>
<dbReference type="EMBL" id="JAYLLN010000041">
    <property type="protein sequence ID" value="MEI5986052.1"/>
    <property type="molecule type" value="Genomic_DNA"/>
</dbReference>
<name>A0ABU8I965_9SPHI</name>
<organism evidence="1 2">
    <name type="scientific">Sphingobacterium tenebrionis</name>
    <dbReference type="NCBI Taxonomy" id="3111775"/>
    <lineage>
        <taxon>Bacteria</taxon>
        <taxon>Pseudomonadati</taxon>
        <taxon>Bacteroidota</taxon>
        <taxon>Sphingobacteriia</taxon>
        <taxon>Sphingobacteriales</taxon>
        <taxon>Sphingobacteriaceae</taxon>
        <taxon>Sphingobacterium</taxon>
    </lineage>
</organism>
<gene>
    <name evidence="1" type="ORF">VJ786_14195</name>
</gene>
<evidence type="ECO:0008006" key="3">
    <source>
        <dbReference type="Google" id="ProtNLM"/>
    </source>
</evidence>
<protein>
    <recommendedName>
        <fullName evidence="3">Outer membrane beta-barrel protein</fullName>
    </recommendedName>
</protein>
<dbReference type="RefSeq" id="WP_336557940.1">
    <property type="nucleotide sequence ID" value="NZ_JAYLLN010000041.1"/>
</dbReference>
<evidence type="ECO:0000313" key="2">
    <source>
        <dbReference type="Proteomes" id="UP001363035"/>
    </source>
</evidence>
<sequence>LNNLNKEANTVAEFLKANIYMAGGNDQTSFMNAVSQVGDNEFKMIGLKVQSYWKPDFSTDMEGYFRSKEAFINQDILEDRYLNGELTQQTFEKSTQNGLQERVFLKGNTKYEFINHMLTFNMDAAHHRNSFENNIDREIVNPITGPLSKLRNRVNQESEGNNLNINVDWNLKKFSDQSVKYQFNYFDDHTEQLKWNRFDDIHVNTTTELLRSRFINSKVFRNNISSSNSLSILRIPILSRFNWDNNVAFKFSKADQIEDNLSPEDQFFLERNSWMSYDENQQEIKWDSKLKYKRSIHKATARWDQYHNFGVNVGMMNFWRNNNSTNSFRDLSKRFLKPVPELFYSYSKNILLKQYRVDLKYLMDYEIPSLNNYVDLIDSANFNFNTLGNRNLVPQTNHKFTLQVNLSGSKSKFKHDFTVDFMLRKNQLLDSVIYGQNGRVLSTKINGEGLPYFTVKYNSTWNGFLFGKTTNAIWRLDYLNNQEYGYQNGVKNFIHSHTISNFLLALITLNEALKLNLTNGLLISKYKINERNNGYLSNQLKGDIILTYPKGFTWVNNVYLISQKATRFPMNNQVIINSALSYRFLKKEQLEIKASVYDLLKQRSNIKTFLTDNYIRNITTNNLERTFTLGLAYYIRKF</sequence>